<reference evidence="2 3" key="1">
    <citation type="submission" date="2017-04" db="EMBL/GenBank/DDBJ databases">
        <title>Whole genome sequence of Bdellovibrio bacteriovorus strain SSB218315.</title>
        <authorList>
            <person name="Oyedara O."/>
            <person name="Rodriguez-Perez M.A."/>
        </authorList>
    </citation>
    <scope>NUCLEOTIDE SEQUENCE [LARGE SCALE GENOMIC DNA]</scope>
    <source>
        <strain evidence="2 3">SSB218315</strain>
    </source>
</reference>
<proteinExistence type="predicted"/>
<dbReference type="RefSeq" id="WP_088564512.1">
    <property type="nucleotide sequence ID" value="NZ_CP020946.1"/>
</dbReference>
<gene>
    <name evidence="2" type="ORF">B9G79_04725</name>
</gene>
<dbReference type="AlphaFoldDB" id="A0A1Z3N606"/>
<feature type="domain" description="NmrA-like" evidence="1">
    <location>
        <begin position="2"/>
        <end position="270"/>
    </location>
</feature>
<organism evidence="2 3">
    <name type="scientific">Bdellovibrio bacteriovorus</name>
    <dbReference type="NCBI Taxonomy" id="959"/>
    <lineage>
        <taxon>Bacteria</taxon>
        <taxon>Pseudomonadati</taxon>
        <taxon>Bdellovibrionota</taxon>
        <taxon>Bdellovibrionia</taxon>
        <taxon>Bdellovibrionales</taxon>
        <taxon>Pseudobdellovibrionaceae</taxon>
        <taxon>Bdellovibrio</taxon>
    </lineage>
</organism>
<dbReference type="InterPro" id="IPR036291">
    <property type="entry name" value="NAD(P)-bd_dom_sf"/>
</dbReference>
<dbReference type="OrthoDB" id="5510591at2"/>
<protein>
    <submittedName>
        <fullName evidence="2">NAD(P)-dependent oxidoreductase</fullName>
    </submittedName>
</protein>
<dbReference type="InterPro" id="IPR052718">
    <property type="entry name" value="NmrA-type_oxidoreductase"/>
</dbReference>
<dbReference type="InterPro" id="IPR008030">
    <property type="entry name" value="NmrA-like"/>
</dbReference>
<dbReference type="PANTHER" id="PTHR47129:SF1">
    <property type="entry name" value="NMRA-LIKE DOMAIN-CONTAINING PROTEIN"/>
    <property type="match status" value="1"/>
</dbReference>
<dbReference type="EMBL" id="CP020946">
    <property type="protein sequence ID" value="ASD62920.1"/>
    <property type="molecule type" value="Genomic_DNA"/>
</dbReference>
<dbReference type="SUPFAM" id="SSF51735">
    <property type="entry name" value="NAD(P)-binding Rossmann-fold domains"/>
    <property type="match status" value="1"/>
</dbReference>
<evidence type="ECO:0000313" key="3">
    <source>
        <dbReference type="Proteomes" id="UP000197003"/>
    </source>
</evidence>
<dbReference type="Gene3D" id="3.90.25.10">
    <property type="entry name" value="UDP-galactose 4-epimerase, domain 1"/>
    <property type="match status" value="1"/>
</dbReference>
<sequence>MILVTGATGQLGQLVIHSLLKKVPASEIVAAVRNVQKAQNLKDLGIQVREADYNNPEAWTATLKGIQKVLLISGSEVGSRIQQHKAVIDAAKKAGTVELLVYTSLLRADTSPLVLGQEHKETEKMIQASGLRYSLLRNGWYTENYVGSAKSAVEHGAVLGAAQDGRIASASREDYAEAAAQVLTLQNPKAVYELAGDTSYSLKELAAEISKQSGKEVKYNNLSEADYKAVLIQVGLPEGFAGILAQSDSAAAQGGLYDESHELSQLIGRKTTPLAVTLAAALK</sequence>
<evidence type="ECO:0000313" key="2">
    <source>
        <dbReference type="EMBL" id="ASD62920.1"/>
    </source>
</evidence>
<dbReference type="Gene3D" id="3.40.50.720">
    <property type="entry name" value="NAD(P)-binding Rossmann-like Domain"/>
    <property type="match status" value="1"/>
</dbReference>
<accession>A0A1Z3N606</accession>
<dbReference type="PANTHER" id="PTHR47129">
    <property type="entry name" value="QUINONE OXIDOREDUCTASE 2"/>
    <property type="match status" value="1"/>
</dbReference>
<dbReference type="CDD" id="cd05269">
    <property type="entry name" value="TMR_SDR_a"/>
    <property type="match status" value="1"/>
</dbReference>
<dbReference type="Pfam" id="PF05368">
    <property type="entry name" value="NmrA"/>
    <property type="match status" value="1"/>
</dbReference>
<dbReference type="Proteomes" id="UP000197003">
    <property type="component" value="Chromosome"/>
</dbReference>
<name>A0A1Z3N606_BDEBC</name>
<evidence type="ECO:0000259" key="1">
    <source>
        <dbReference type="Pfam" id="PF05368"/>
    </source>
</evidence>